<dbReference type="EMBL" id="GL736722">
    <property type="protein sequence ID" value="EFX60280.1"/>
    <property type="molecule type" value="Genomic_DNA"/>
</dbReference>
<protein>
    <submittedName>
        <fullName evidence="1">Uncharacterized protein</fullName>
    </submittedName>
</protein>
<evidence type="ECO:0000313" key="2">
    <source>
        <dbReference type="Proteomes" id="UP000000305"/>
    </source>
</evidence>
<sequence length="121" mass="14288">MKKQVKELIQKQTNTRSMDTEVDYDDYYRKLMGLVRLEGDDPVWRKFASLATPSFESLNEAQLRMQAQQLWKSKLELLAHLEKVQIELKMAQESTELRVGLYLKDKEALEEELRQAKARLD</sequence>
<gene>
    <name evidence="1" type="ORF">DAPPUDRAFT_344259</name>
</gene>
<dbReference type="KEGG" id="dpx:DAPPUDRAFT_344259"/>
<evidence type="ECO:0000313" key="1">
    <source>
        <dbReference type="EMBL" id="EFX60280.1"/>
    </source>
</evidence>
<name>E9I6V0_DAPPU</name>
<organism evidence="1 2">
    <name type="scientific">Daphnia pulex</name>
    <name type="common">Water flea</name>
    <dbReference type="NCBI Taxonomy" id="6669"/>
    <lineage>
        <taxon>Eukaryota</taxon>
        <taxon>Metazoa</taxon>
        <taxon>Ecdysozoa</taxon>
        <taxon>Arthropoda</taxon>
        <taxon>Crustacea</taxon>
        <taxon>Branchiopoda</taxon>
        <taxon>Diplostraca</taxon>
        <taxon>Cladocera</taxon>
        <taxon>Anomopoda</taxon>
        <taxon>Daphniidae</taxon>
        <taxon>Daphnia</taxon>
    </lineage>
</organism>
<reference evidence="1 2" key="1">
    <citation type="journal article" date="2011" name="Science">
        <title>The ecoresponsive genome of Daphnia pulex.</title>
        <authorList>
            <person name="Colbourne J.K."/>
            <person name="Pfrender M.E."/>
            <person name="Gilbert D."/>
            <person name="Thomas W.K."/>
            <person name="Tucker A."/>
            <person name="Oakley T.H."/>
            <person name="Tokishita S."/>
            <person name="Aerts A."/>
            <person name="Arnold G.J."/>
            <person name="Basu M.K."/>
            <person name="Bauer D.J."/>
            <person name="Caceres C.E."/>
            <person name="Carmel L."/>
            <person name="Casola C."/>
            <person name="Choi J.H."/>
            <person name="Detter J.C."/>
            <person name="Dong Q."/>
            <person name="Dusheyko S."/>
            <person name="Eads B.D."/>
            <person name="Frohlich T."/>
            <person name="Geiler-Samerotte K.A."/>
            <person name="Gerlach D."/>
            <person name="Hatcher P."/>
            <person name="Jogdeo S."/>
            <person name="Krijgsveld J."/>
            <person name="Kriventseva E.V."/>
            <person name="Kultz D."/>
            <person name="Laforsch C."/>
            <person name="Lindquist E."/>
            <person name="Lopez J."/>
            <person name="Manak J.R."/>
            <person name="Muller J."/>
            <person name="Pangilinan J."/>
            <person name="Patwardhan R.P."/>
            <person name="Pitluck S."/>
            <person name="Pritham E.J."/>
            <person name="Rechtsteiner A."/>
            <person name="Rho M."/>
            <person name="Rogozin I.B."/>
            <person name="Sakarya O."/>
            <person name="Salamov A."/>
            <person name="Schaack S."/>
            <person name="Shapiro H."/>
            <person name="Shiga Y."/>
            <person name="Skalitzky C."/>
            <person name="Smith Z."/>
            <person name="Souvorov A."/>
            <person name="Sung W."/>
            <person name="Tang Z."/>
            <person name="Tsuchiya D."/>
            <person name="Tu H."/>
            <person name="Vos H."/>
            <person name="Wang M."/>
            <person name="Wolf Y.I."/>
            <person name="Yamagata H."/>
            <person name="Yamada T."/>
            <person name="Ye Y."/>
            <person name="Shaw J.R."/>
            <person name="Andrews J."/>
            <person name="Crease T.J."/>
            <person name="Tang H."/>
            <person name="Lucas S.M."/>
            <person name="Robertson H.M."/>
            <person name="Bork P."/>
            <person name="Koonin E.V."/>
            <person name="Zdobnov E.M."/>
            <person name="Grigoriev I.V."/>
            <person name="Lynch M."/>
            <person name="Boore J.L."/>
        </authorList>
    </citation>
    <scope>NUCLEOTIDE SEQUENCE [LARGE SCALE GENOMIC DNA]</scope>
</reference>
<accession>E9I6V0</accession>
<keyword evidence="2" id="KW-1185">Reference proteome</keyword>
<dbReference type="HOGENOM" id="CLU_2040374_0_0_1"/>
<dbReference type="AlphaFoldDB" id="E9I6V0"/>
<dbReference type="Proteomes" id="UP000000305">
    <property type="component" value="Unassembled WGS sequence"/>
</dbReference>
<proteinExistence type="predicted"/>
<dbReference type="InParanoid" id="E9I6V0"/>